<dbReference type="SUPFAM" id="SSF48371">
    <property type="entry name" value="ARM repeat"/>
    <property type="match status" value="1"/>
</dbReference>
<dbReference type="InterPro" id="IPR032675">
    <property type="entry name" value="LRR_dom_sf"/>
</dbReference>
<evidence type="ECO:0000313" key="4">
    <source>
        <dbReference type="Proteomes" id="UP001497444"/>
    </source>
</evidence>
<dbReference type="Gene3D" id="1.25.10.10">
    <property type="entry name" value="Leucine-rich Repeat Variant"/>
    <property type="match status" value="1"/>
</dbReference>
<comment type="caution">
    <text evidence="3">The sequence shown here is derived from an EMBL/GenBank/DDBJ whole genome shotgun (WGS) entry which is preliminary data.</text>
</comment>
<feature type="domain" description="Protein zer-1 homolog-like C-terminal" evidence="2">
    <location>
        <begin position="232"/>
        <end position="588"/>
    </location>
</feature>
<proteinExistence type="predicted"/>
<gene>
    <name evidence="3" type="ORF">CSSPJE1EN1_LOCUS27790</name>
</gene>
<dbReference type="PANTHER" id="PTHR12904">
    <property type="match status" value="1"/>
</dbReference>
<dbReference type="EMBL" id="CAXAQS010000620">
    <property type="protein sequence ID" value="CAK9252412.1"/>
    <property type="molecule type" value="Genomic_DNA"/>
</dbReference>
<dbReference type="InterPro" id="IPR011989">
    <property type="entry name" value="ARM-like"/>
</dbReference>
<protein>
    <recommendedName>
        <fullName evidence="2">Protein zer-1 homolog-like C-terminal domain-containing protein</fullName>
    </recommendedName>
</protein>
<evidence type="ECO:0000259" key="2">
    <source>
        <dbReference type="Pfam" id="PF22964"/>
    </source>
</evidence>
<evidence type="ECO:0000313" key="3">
    <source>
        <dbReference type="EMBL" id="CAK9252412.1"/>
    </source>
</evidence>
<dbReference type="Gene3D" id="3.80.10.10">
    <property type="entry name" value="Ribonuclease Inhibitor"/>
    <property type="match status" value="1"/>
</dbReference>
<keyword evidence="1" id="KW-0833">Ubl conjugation pathway</keyword>
<name>A0ABP0VD94_9BRYO</name>
<reference evidence="3" key="1">
    <citation type="submission" date="2024-02" db="EMBL/GenBank/DDBJ databases">
        <authorList>
            <consortium name="ELIXIR-Norway"/>
            <consortium name="Elixir Norway"/>
        </authorList>
    </citation>
    <scope>NUCLEOTIDE SEQUENCE</scope>
</reference>
<keyword evidence="4" id="KW-1185">Reference proteome</keyword>
<evidence type="ECO:0000256" key="1">
    <source>
        <dbReference type="ARBA" id="ARBA00022786"/>
    </source>
</evidence>
<dbReference type="InterPro" id="IPR051341">
    <property type="entry name" value="Zyg-11_UBL_adapter"/>
</dbReference>
<dbReference type="InterPro" id="IPR055142">
    <property type="entry name" value="ZER1-like_C"/>
</dbReference>
<dbReference type="PANTHER" id="PTHR12904:SF22">
    <property type="entry name" value="ZYG-11 FAMILY MEMBER B, CELL CYCLE REGULATOR"/>
    <property type="match status" value="1"/>
</dbReference>
<dbReference type="Pfam" id="PF22964">
    <property type="entry name" value="ZER1-like_2nd"/>
    <property type="match status" value="1"/>
</dbReference>
<dbReference type="Proteomes" id="UP001497444">
    <property type="component" value="Unassembled WGS sequence"/>
</dbReference>
<feature type="non-terminal residue" evidence="3">
    <location>
        <position position="1"/>
    </location>
</feature>
<feature type="non-terminal residue" evidence="3">
    <location>
        <position position="594"/>
    </location>
</feature>
<organism evidence="3 4">
    <name type="scientific">Sphagnum jensenii</name>
    <dbReference type="NCBI Taxonomy" id="128206"/>
    <lineage>
        <taxon>Eukaryota</taxon>
        <taxon>Viridiplantae</taxon>
        <taxon>Streptophyta</taxon>
        <taxon>Embryophyta</taxon>
        <taxon>Bryophyta</taxon>
        <taxon>Sphagnophytina</taxon>
        <taxon>Sphagnopsida</taxon>
        <taxon>Sphagnales</taxon>
        <taxon>Sphagnaceae</taxon>
        <taxon>Sphagnum</taxon>
    </lineage>
</organism>
<sequence>FCVVVGLAKLQSLQVLDVSHTEFNHHGLEIVVEDLPCLRCLNISATRVRDLTPLRKCKDRLRSLSMYNLRSSSGGCEEFVPILTELNSLIYLDISDDRDNPLDMLTPLQDCTTQILKQPQCFTRLTSLDLSGKDGIDIKELKRFISYKQQKNCESLKFLGLMQTSLRDEELVFNDSELVITGNATESQIIESLRRYKLRPTFVQKSLFHLYNYTSNYSEPRTDLIHLIIIPMKRHSKIIGIQMAATACLYNLTKNKLGEKIHPKILKNVVEATLQAMEQFPNHQQLQKNALLTLCSDRILQDVSFNRYKCTQLVMDSLVGFKDTAMNRMAVAICSILAAKISTTETSNLGAKPIYMETLLDIVRSRVQYASDHDIMLKFTLSALWNLTDESPKTCEMFLEKGGMDLYLTVLNTFVGQSAVETKVLGLLNNIAEVSYLRNNLMKPQFLTVLRGLMRSPQIDVSYFAAGIFAHLCCDGIKCWTFNLIGLNTILEELVNVVLNWKTPEIEMVAYRSFLPFLPLLNCFESPAVQLWAIWAIHHVCSKNPKRYCEMLLEESGAQTIKTIYENSKPDENESLKSLCGQTLEVIKKEYPNF</sequence>
<dbReference type="InterPro" id="IPR016024">
    <property type="entry name" value="ARM-type_fold"/>
</dbReference>
<dbReference type="SUPFAM" id="SSF52047">
    <property type="entry name" value="RNI-like"/>
    <property type="match status" value="1"/>
</dbReference>
<accession>A0ABP0VD94</accession>